<dbReference type="GO" id="GO:0030145">
    <property type="term" value="F:manganese ion binding"/>
    <property type="evidence" value="ECO:0007669"/>
    <property type="project" value="TreeGrafter"/>
</dbReference>
<dbReference type="Gene3D" id="3.40.800.10">
    <property type="entry name" value="Ureohydrolase domain"/>
    <property type="match status" value="1"/>
</dbReference>
<dbReference type="InterPro" id="IPR023696">
    <property type="entry name" value="Ureohydrolase_dom_sf"/>
</dbReference>
<dbReference type="RefSeq" id="WP_203693168.1">
    <property type="nucleotide sequence ID" value="NZ_BAAALC010000012.1"/>
</dbReference>
<gene>
    <name evidence="5" type="ORF">Cco03nite_35120</name>
</gene>
<keyword evidence="1" id="KW-0479">Metal-binding</keyword>
<evidence type="ECO:0008006" key="7">
    <source>
        <dbReference type="Google" id="ProtNLM"/>
    </source>
</evidence>
<dbReference type="AlphaFoldDB" id="A0A8J3P7N7"/>
<evidence type="ECO:0000256" key="1">
    <source>
        <dbReference type="ARBA" id="ARBA00022723"/>
    </source>
</evidence>
<evidence type="ECO:0000256" key="2">
    <source>
        <dbReference type="ARBA" id="ARBA00022801"/>
    </source>
</evidence>
<evidence type="ECO:0000256" key="3">
    <source>
        <dbReference type="ARBA" id="ARBA00023211"/>
    </source>
</evidence>
<dbReference type="PANTHER" id="PTHR43782">
    <property type="entry name" value="ARGINASE"/>
    <property type="match status" value="1"/>
</dbReference>
<keyword evidence="2" id="KW-0378">Hydrolase</keyword>
<protein>
    <recommendedName>
        <fullName evidence="7">Arginase</fullName>
    </recommendedName>
</protein>
<comment type="caution">
    <text evidence="5">The sequence shown here is derived from an EMBL/GenBank/DDBJ whole genome shotgun (WGS) entry which is preliminary data.</text>
</comment>
<sequence>MTIILVPYHLDERLPDHDFPLPPGHTVRTVTEQLPDGDVWARLGHLYEPVAWQVAHCVQTGDTPVVVSGDCTAALGTMAGLQQAGVDAGIVWFDAHGDVQTLETTASGYVGGMPLRILVGYRPELISDRLGLRPLAEDRALLVDARDLDQPEADYLATAAVRRCGVADLDAALLPPGPLVLHLDLDVIDAAELPDLRFPVPGGPTADGVLAAARRVLETGRVAAMDIACTWYPGRPDPDGVRARLLAALIDG</sequence>
<dbReference type="PROSITE" id="PS51409">
    <property type="entry name" value="ARGINASE_2"/>
    <property type="match status" value="1"/>
</dbReference>
<dbReference type="SUPFAM" id="SSF52768">
    <property type="entry name" value="Arginase/deacetylase"/>
    <property type="match status" value="1"/>
</dbReference>
<keyword evidence="6" id="KW-1185">Reference proteome</keyword>
<proteinExistence type="inferred from homology"/>
<evidence type="ECO:0000313" key="5">
    <source>
        <dbReference type="EMBL" id="GIG06812.1"/>
    </source>
</evidence>
<reference evidence="5 6" key="1">
    <citation type="submission" date="2021-01" db="EMBL/GenBank/DDBJ databases">
        <title>Whole genome shotgun sequence of Catellatospora coxensis NBRC 107359.</title>
        <authorList>
            <person name="Komaki H."/>
            <person name="Tamura T."/>
        </authorList>
    </citation>
    <scope>NUCLEOTIDE SEQUENCE [LARGE SCALE GENOMIC DNA]</scope>
    <source>
        <strain evidence="5 6">NBRC 107359</strain>
    </source>
</reference>
<dbReference type="GO" id="GO:0005829">
    <property type="term" value="C:cytosol"/>
    <property type="evidence" value="ECO:0007669"/>
    <property type="project" value="TreeGrafter"/>
</dbReference>
<evidence type="ECO:0000313" key="6">
    <source>
        <dbReference type="Proteomes" id="UP000630887"/>
    </source>
</evidence>
<comment type="similarity">
    <text evidence="4">Belongs to the arginase family.</text>
</comment>
<evidence type="ECO:0000256" key="4">
    <source>
        <dbReference type="PROSITE-ProRule" id="PRU00742"/>
    </source>
</evidence>
<dbReference type="PANTHER" id="PTHR43782:SF3">
    <property type="entry name" value="ARGINASE"/>
    <property type="match status" value="1"/>
</dbReference>
<dbReference type="InterPro" id="IPR006035">
    <property type="entry name" value="Ureohydrolase"/>
</dbReference>
<name>A0A8J3P7N7_9ACTN</name>
<keyword evidence="3" id="KW-0464">Manganese</keyword>
<dbReference type="PRINTS" id="PR00116">
    <property type="entry name" value="ARGINASE"/>
</dbReference>
<dbReference type="EMBL" id="BONI01000027">
    <property type="protein sequence ID" value="GIG06812.1"/>
    <property type="molecule type" value="Genomic_DNA"/>
</dbReference>
<dbReference type="Pfam" id="PF00491">
    <property type="entry name" value="Arginase"/>
    <property type="match status" value="1"/>
</dbReference>
<dbReference type="Proteomes" id="UP000630887">
    <property type="component" value="Unassembled WGS sequence"/>
</dbReference>
<accession>A0A8J3P7N7</accession>
<dbReference type="GO" id="GO:0004053">
    <property type="term" value="F:arginase activity"/>
    <property type="evidence" value="ECO:0007669"/>
    <property type="project" value="TreeGrafter"/>
</dbReference>
<organism evidence="5 6">
    <name type="scientific">Catellatospora coxensis</name>
    <dbReference type="NCBI Taxonomy" id="310354"/>
    <lineage>
        <taxon>Bacteria</taxon>
        <taxon>Bacillati</taxon>
        <taxon>Actinomycetota</taxon>
        <taxon>Actinomycetes</taxon>
        <taxon>Micromonosporales</taxon>
        <taxon>Micromonosporaceae</taxon>
        <taxon>Catellatospora</taxon>
    </lineage>
</organism>